<dbReference type="Pfam" id="PF03707">
    <property type="entry name" value="MHYT"/>
    <property type="match status" value="3"/>
</dbReference>
<dbReference type="PROSITE" id="PS50924">
    <property type="entry name" value="MHYT"/>
    <property type="match status" value="1"/>
</dbReference>
<feature type="transmembrane region" description="Helical" evidence="1">
    <location>
        <begin position="76"/>
        <end position="97"/>
    </location>
</feature>
<dbReference type="SUPFAM" id="SSF55874">
    <property type="entry name" value="ATPase domain of HSP90 chaperone/DNA topoisomerase II/histidine kinase"/>
    <property type="match status" value="1"/>
</dbReference>
<dbReference type="PROSITE" id="PS50109">
    <property type="entry name" value="HIS_KIN"/>
    <property type="match status" value="1"/>
</dbReference>
<dbReference type="Gene3D" id="1.10.287.130">
    <property type="match status" value="1"/>
</dbReference>
<dbReference type="InterPro" id="IPR005467">
    <property type="entry name" value="His_kinase_dom"/>
</dbReference>
<dbReference type="PANTHER" id="PTHR35152:SF1">
    <property type="entry name" value="DOMAIN SIGNALLING PROTEIN, PUTATIVE (AFU_ORTHOLOGUE AFUA_5G11310)-RELATED"/>
    <property type="match status" value="1"/>
</dbReference>
<keyword evidence="1" id="KW-0812">Transmembrane</keyword>
<dbReference type="InterPro" id="IPR005330">
    <property type="entry name" value="MHYT_dom"/>
</dbReference>
<dbReference type="InterPro" id="IPR036097">
    <property type="entry name" value="HisK_dim/P_sf"/>
</dbReference>
<reference evidence="4" key="1">
    <citation type="submission" date="2022-07" db="EMBL/GenBank/DDBJ databases">
        <title>Complete Genome Sequence of the Radioresistant Bacterium Deinococcus aetherius ST0316, Isolated from the Air Dust collected in Lower Stratosphere above Japan.</title>
        <authorList>
            <person name="Satoh K."/>
            <person name="Hagiwara K."/>
            <person name="Katsumata K."/>
            <person name="Kubo A."/>
            <person name="Yokobori S."/>
            <person name="Yamagishi A."/>
            <person name="Oono Y."/>
            <person name="Narumi I."/>
        </authorList>
    </citation>
    <scope>NUCLEOTIDE SEQUENCE</scope>
    <source>
        <strain evidence="4">ST0316</strain>
    </source>
</reference>
<keyword evidence="5" id="KW-1185">Reference proteome</keyword>
<feature type="domain" description="MHYT" evidence="3">
    <location>
        <begin position="8"/>
        <end position="202"/>
    </location>
</feature>
<gene>
    <name evidence="4" type="ORF">DAETH_11410</name>
</gene>
<feature type="domain" description="Histidine kinase" evidence="2">
    <location>
        <begin position="287"/>
        <end position="476"/>
    </location>
</feature>
<feature type="transmembrane region" description="Helical" evidence="1">
    <location>
        <begin position="175"/>
        <end position="195"/>
    </location>
</feature>
<feature type="transmembrane region" description="Helical" evidence="1">
    <location>
        <begin position="215"/>
        <end position="241"/>
    </location>
</feature>
<dbReference type="PANTHER" id="PTHR35152">
    <property type="entry name" value="DOMAIN SIGNALLING PROTEIN, PUTATIVE (AFU_ORTHOLOGUE AFUA_5G11310)-RELATED"/>
    <property type="match status" value="1"/>
</dbReference>
<feature type="transmembrane region" description="Helical" evidence="1">
    <location>
        <begin position="142"/>
        <end position="163"/>
    </location>
</feature>
<evidence type="ECO:0000313" key="4">
    <source>
        <dbReference type="EMBL" id="BDP41172.1"/>
    </source>
</evidence>
<sequence>MVSTPSTYQPELVALSIIVACLAGYATLSLATGGLGGGPRRSWTWLGGSALILGVGIWAMHFIGMLALKAPVPMSYALPTTLLSWLTAVLAAALALLIINRERVGWGELLSGGGLLGLSITGMHYVGMSALRFDGHLRYDPVGVALSVLVAVSAATVALWLGLRVRVTPPAEQERWRLGGALVLGLAVATMHYTAMHAARFHLDDLSAAGHAHGAVSGVGLARGVALVAVTLLGAAVWALLMNERVASHVARSSELQRLNSELERRVAERTEALEDAHAELLAYAVSISHDLAEPTRRAAGVTSLLERALADGRDARVQRYLSLLRQEMDSVNTHVAQLKQLPFFRGTPARVERVSLNVLVTQVRSDLEPRLKGRRVQWVMGDLPWVRGDTMLLRLAFTEVLAATLDAAGGASRPRLEVRAERQGDEVVVLIGHHADSEGAQGQPAPSSSSRAGERIGLGSARRILRQHGGSLELEGDVTLLRLPADADVKAGRVDGEGVVYQPV</sequence>
<dbReference type="EMBL" id="AP026560">
    <property type="protein sequence ID" value="BDP41172.1"/>
    <property type="molecule type" value="Genomic_DNA"/>
</dbReference>
<evidence type="ECO:0000259" key="3">
    <source>
        <dbReference type="PROSITE" id="PS50924"/>
    </source>
</evidence>
<evidence type="ECO:0000256" key="1">
    <source>
        <dbReference type="PROSITE-ProRule" id="PRU00244"/>
    </source>
</evidence>
<evidence type="ECO:0000313" key="5">
    <source>
        <dbReference type="Proteomes" id="UP001064971"/>
    </source>
</evidence>
<dbReference type="RefSeq" id="WP_264776956.1">
    <property type="nucleotide sequence ID" value="NZ_AP026560.1"/>
</dbReference>
<keyword evidence="1" id="KW-1133">Transmembrane helix</keyword>
<name>A0ABM8ABP0_9DEIO</name>
<evidence type="ECO:0000259" key="2">
    <source>
        <dbReference type="PROSITE" id="PS50109"/>
    </source>
</evidence>
<organism evidence="4 5">
    <name type="scientific">Deinococcus aetherius</name>
    <dbReference type="NCBI Taxonomy" id="200252"/>
    <lineage>
        <taxon>Bacteria</taxon>
        <taxon>Thermotogati</taxon>
        <taxon>Deinococcota</taxon>
        <taxon>Deinococci</taxon>
        <taxon>Deinococcales</taxon>
        <taxon>Deinococcaceae</taxon>
        <taxon>Deinococcus</taxon>
    </lineage>
</organism>
<feature type="transmembrane region" description="Helical" evidence="1">
    <location>
        <begin position="109"/>
        <end position="130"/>
    </location>
</feature>
<proteinExistence type="predicted"/>
<dbReference type="InterPro" id="IPR036890">
    <property type="entry name" value="HATPase_C_sf"/>
</dbReference>
<evidence type="ECO:0008006" key="6">
    <source>
        <dbReference type="Google" id="ProtNLM"/>
    </source>
</evidence>
<feature type="transmembrane region" description="Helical" evidence="1">
    <location>
        <begin position="12"/>
        <end position="31"/>
    </location>
</feature>
<dbReference type="Gene3D" id="3.30.565.10">
    <property type="entry name" value="Histidine kinase-like ATPase, C-terminal domain"/>
    <property type="match status" value="1"/>
</dbReference>
<dbReference type="SUPFAM" id="SSF47384">
    <property type="entry name" value="Homodimeric domain of signal transducing histidine kinase"/>
    <property type="match status" value="1"/>
</dbReference>
<dbReference type="Proteomes" id="UP001064971">
    <property type="component" value="Chromosome"/>
</dbReference>
<keyword evidence="1" id="KW-0472">Membrane</keyword>
<accession>A0ABM8ABP0</accession>
<feature type="transmembrane region" description="Helical" evidence="1">
    <location>
        <begin position="43"/>
        <end position="64"/>
    </location>
</feature>
<protein>
    <recommendedName>
        <fullName evidence="6">Histidine kinase</fullName>
    </recommendedName>
</protein>